<dbReference type="EMBL" id="JBHUJB010000042">
    <property type="protein sequence ID" value="MFD2159264.1"/>
    <property type="molecule type" value="Genomic_DNA"/>
</dbReference>
<gene>
    <name evidence="3" type="ORF">ACFSW8_10175</name>
</gene>
<feature type="chain" id="PRO_5046244017" evidence="1">
    <location>
        <begin position="31"/>
        <end position="370"/>
    </location>
</feature>
<keyword evidence="1" id="KW-0732">Signal</keyword>
<name>A0ABW4ZBL0_9BACT</name>
<feature type="signal peptide" evidence="1">
    <location>
        <begin position="1"/>
        <end position="30"/>
    </location>
</feature>
<dbReference type="Pfam" id="PF01569">
    <property type="entry name" value="PAP2"/>
    <property type="match status" value="1"/>
</dbReference>
<dbReference type="SUPFAM" id="SSF48317">
    <property type="entry name" value="Acid phosphatase/Vanadium-dependent haloperoxidase"/>
    <property type="match status" value="1"/>
</dbReference>
<dbReference type="Proteomes" id="UP001597389">
    <property type="component" value="Unassembled WGS sequence"/>
</dbReference>
<evidence type="ECO:0000313" key="3">
    <source>
        <dbReference type="EMBL" id="MFD2159264.1"/>
    </source>
</evidence>
<protein>
    <submittedName>
        <fullName evidence="3">Phosphatase PAP2 family protein</fullName>
    </submittedName>
</protein>
<dbReference type="RefSeq" id="WP_377086812.1">
    <property type="nucleotide sequence ID" value="NZ_JBHSJL010000014.1"/>
</dbReference>
<evidence type="ECO:0000256" key="1">
    <source>
        <dbReference type="SAM" id="SignalP"/>
    </source>
</evidence>
<dbReference type="CDD" id="cd03394">
    <property type="entry name" value="PAP2_like_5"/>
    <property type="match status" value="1"/>
</dbReference>
<evidence type="ECO:0000313" key="4">
    <source>
        <dbReference type="Proteomes" id="UP001597389"/>
    </source>
</evidence>
<evidence type="ECO:0000259" key="2">
    <source>
        <dbReference type="Pfam" id="PF01569"/>
    </source>
</evidence>
<dbReference type="InterPro" id="IPR000326">
    <property type="entry name" value="PAP2/HPO"/>
</dbReference>
<dbReference type="Gene3D" id="1.20.144.10">
    <property type="entry name" value="Phosphatidic acid phosphatase type 2/haloperoxidase"/>
    <property type="match status" value="1"/>
</dbReference>
<sequence length="370" mass="40727">MIATTRKLPRKFAALMAMTVLGTSAQYASASEDTLRDIGDVLQFALPGAGGIATLFEKDNNWEGSKQWVKTQATQLGTQVAIKFVVDKTRPSNGTQSFPSGHTSGAFSGAAFIERRYGWGWGVPAYALAGLTAYSRVNADAHDTWDVIGGAVVGTMSAYIHTTPYRIGDKDLKVKPDLSDGYYGFKFSLTDHDPDAHAGVDRSGKASLSDTIGGWFSGPLGSGRSNQVWTGSDPTRIQSFAEFRFDMIDQSQNLNRNRTNFTTYAPRLRGNWAFREDMMLGAELGYAWNDLVPNDTSGFGDMEVNYLWRFFENDPKGKWCPRAASFGIDSLVPTGNADKRLGSDQWVVRPKVTGAWSPWRNLNLYTTASW</sequence>
<proteinExistence type="predicted"/>
<organism evidence="3 4">
    <name type="scientific">Rubritalea tangerina</name>
    <dbReference type="NCBI Taxonomy" id="430798"/>
    <lineage>
        <taxon>Bacteria</taxon>
        <taxon>Pseudomonadati</taxon>
        <taxon>Verrucomicrobiota</taxon>
        <taxon>Verrucomicrobiia</taxon>
        <taxon>Verrucomicrobiales</taxon>
        <taxon>Rubritaleaceae</taxon>
        <taxon>Rubritalea</taxon>
    </lineage>
</organism>
<dbReference type="InterPro" id="IPR036938">
    <property type="entry name" value="PAP2/HPO_sf"/>
</dbReference>
<comment type="caution">
    <text evidence="3">The sequence shown here is derived from an EMBL/GenBank/DDBJ whole genome shotgun (WGS) entry which is preliminary data.</text>
</comment>
<reference evidence="4" key="1">
    <citation type="journal article" date="2019" name="Int. J. Syst. Evol. Microbiol.">
        <title>The Global Catalogue of Microorganisms (GCM) 10K type strain sequencing project: providing services to taxonomists for standard genome sequencing and annotation.</title>
        <authorList>
            <consortium name="The Broad Institute Genomics Platform"/>
            <consortium name="The Broad Institute Genome Sequencing Center for Infectious Disease"/>
            <person name="Wu L."/>
            <person name="Ma J."/>
        </authorList>
    </citation>
    <scope>NUCLEOTIDE SEQUENCE [LARGE SCALE GENOMIC DNA]</scope>
    <source>
        <strain evidence="4">CCUG 57942</strain>
    </source>
</reference>
<keyword evidence="4" id="KW-1185">Reference proteome</keyword>
<feature type="domain" description="Phosphatidic acid phosphatase type 2/haloperoxidase" evidence="2">
    <location>
        <begin position="86"/>
        <end position="160"/>
    </location>
</feature>
<accession>A0ABW4ZBL0</accession>